<dbReference type="InterPro" id="IPR029753">
    <property type="entry name" value="D-isomer_DH_CS"/>
</dbReference>
<dbReference type="PROSITE" id="PS00671">
    <property type="entry name" value="D_2_HYDROXYACID_DH_3"/>
    <property type="match status" value="1"/>
</dbReference>
<dbReference type="GO" id="GO:0016616">
    <property type="term" value="F:oxidoreductase activity, acting on the CH-OH group of donors, NAD or NADP as acceptor"/>
    <property type="evidence" value="ECO:0007669"/>
    <property type="project" value="UniProtKB-ARBA"/>
</dbReference>
<evidence type="ECO:0000256" key="1">
    <source>
        <dbReference type="ARBA" id="ARBA00023002"/>
    </source>
</evidence>
<feature type="domain" description="D-isomer specific 2-hydroxyacid dehydrogenase NAD-binding" evidence="3">
    <location>
        <begin position="120"/>
        <end position="275"/>
    </location>
</feature>
<reference evidence="4 5" key="1">
    <citation type="submission" date="2019-06" db="EMBL/GenBank/DDBJ databases">
        <title>Genome of new Rhodobacteraceae sp. SM1903.</title>
        <authorList>
            <person name="Ren X."/>
        </authorList>
    </citation>
    <scope>NUCLEOTIDE SEQUENCE [LARGE SCALE GENOMIC DNA]</scope>
    <source>
        <strain evidence="4 5">SM1903</strain>
    </source>
</reference>
<dbReference type="PANTHER" id="PTHR43333:SF1">
    <property type="entry name" value="D-ISOMER SPECIFIC 2-HYDROXYACID DEHYDROGENASE NAD-BINDING DOMAIN-CONTAINING PROTEIN"/>
    <property type="match status" value="1"/>
</dbReference>
<organism evidence="4 5">
    <name type="scientific">Pelagovum pacificum</name>
    <dbReference type="NCBI Taxonomy" id="2588711"/>
    <lineage>
        <taxon>Bacteria</taxon>
        <taxon>Pseudomonadati</taxon>
        <taxon>Pseudomonadota</taxon>
        <taxon>Alphaproteobacteria</taxon>
        <taxon>Rhodobacterales</taxon>
        <taxon>Paracoccaceae</taxon>
        <taxon>Pelagovum</taxon>
    </lineage>
</organism>
<evidence type="ECO:0000313" key="5">
    <source>
        <dbReference type="Proteomes" id="UP000314011"/>
    </source>
</evidence>
<sequence>MGLKVLFSAPRSRWDEWRTPLTDAFSAEGLEVDLATDHPPEDVDYIVYAPNGFLSDFTPYQRCRAVFSLWAGVEAIVGNETLTMPLTRMVDPGLERGMVEYVAGHVLRHHLGIDRFLGTPQGEWEPVVPPLASDRKITVLGLGALGAACATTLAGLGFDVTGWARTQKDLPDVRCLGGAETLDQALTGAEGVVLLLPLTAETENLLDARRLALLADGAFVVNPGRGPLIDDDALLAALDSGVLSHATLDVFREEPLPKPHPFWTNPKVTVTPHIASETRPSSAAKVVAENLRRAEAGEPLLYLVDRTLGY</sequence>
<evidence type="ECO:0000256" key="2">
    <source>
        <dbReference type="ARBA" id="ARBA00023027"/>
    </source>
</evidence>
<proteinExistence type="predicted"/>
<dbReference type="Gene3D" id="3.40.50.720">
    <property type="entry name" value="NAD(P)-binding Rossmann-like Domain"/>
    <property type="match status" value="2"/>
</dbReference>
<name>A0A5C5G9K6_9RHOB</name>
<dbReference type="GO" id="GO:0051287">
    <property type="term" value="F:NAD binding"/>
    <property type="evidence" value="ECO:0007669"/>
    <property type="project" value="InterPro"/>
</dbReference>
<dbReference type="EMBL" id="VFFF01000002">
    <property type="protein sequence ID" value="TNY31438.1"/>
    <property type="molecule type" value="Genomic_DNA"/>
</dbReference>
<dbReference type="RefSeq" id="WP_140196419.1">
    <property type="nucleotide sequence ID" value="NZ_CP065915.1"/>
</dbReference>
<dbReference type="InterPro" id="IPR036291">
    <property type="entry name" value="NAD(P)-bd_dom_sf"/>
</dbReference>
<keyword evidence="5" id="KW-1185">Reference proteome</keyword>
<keyword evidence="4" id="KW-0670">Pyruvate</keyword>
<keyword evidence="2" id="KW-0520">NAD</keyword>
<evidence type="ECO:0000313" key="4">
    <source>
        <dbReference type="EMBL" id="TNY31438.1"/>
    </source>
</evidence>
<dbReference type="PANTHER" id="PTHR43333">
    <property type="entry name" value="2-HACID_DH_C DOMAIN-CONTAINING PROTEIN"/>
    <property type="match status" value="1"/>
</dbReference>
<protein>
    <submittedName>
        <fullName evidence="4">Glyoxylate/hydroxypyruvate reductase A</fullName>
    </submittedName>
</protein>
<comment type="caution">
    <text evidence="4">The sequence shown here is derived from an EMBL/GenBank/DDBJ whole genome shotgun (WGS) entry which is preliminary data.</text>
</comment>
<accession>A0A5C5G9K6</accession>
<dbReference type="AlphaFoldDB" id="A0A5C5G9K6"/>
<dbReference type="InterPro" id="IPR006140">
    <property type="entry name" value="D-isomer_DH_NAD-bd"/>
</dbReference>
<evidence type="ECO:0000259" key="3">
    <source>
        <dbReference type="Pfam" id="PF02826"/>
    </source>
</evidence>
<keyword evidence="1" id="KW-0560">Oxidoreductase</keyword>
<dbReference type="Proteomes" id="UP000314011">
    <property type="component" value="Unassembled WGS sequence"/>
</dbReference>
<dbReference type="Pfam" id="PF02826">
    <property type="entry name" value="2-Hacid_dh_C"/>
    <property type="match status" value="1"/>
</dbReference>
<dbReference type="CDD" id="cd12164">
    <property type="entry name" value="GDH_like_2"/>
    <property type="match status" value="1"/>
</dbReference>
<gene>
    <name evidence="4" type="ORF">FHY64_15595</name>
</gene>
<dbReference type="SUPFAM" id="SSF51735">
    <property type="entry name" value="NAD(P)-binding Rossmann-fold domains"/>
    <property type="match status" value="1"/>
</dbReference>
<dbReference type="OrthoDB" id="9787219at2"/>